<reference evidence="5" key="2">
    <citation type="submission" date="2021-04" db="EMBL/GenBank/DDBJ databases">
        <authorList>
            <person name="Gilroy R."/>
        </authorList>
    </citation>
    <scope>NUCLEOTIDE SEQUENCE</scope>
    <source>
        <strain evidence="5">CHK192-9172</strain>
    </source>
</reference>
<evidence type="ECO:0000259" key="4">
    <source>
        <dbReference type="PROSITE" id="PS50949"/>
    </source>
</evidence>
<dbReference type="InterPro" id="IPR036388">
    <property type="entry name" value="WH-like_DNA-bd_sf"/>
</dbReference>
<evidence type="ECO:0000313" key="6">
    <source>
        <dbReference type="Proteomes" id="UP000824024"/>
    </source>
</evidence>
<dbReference type="CDD" id="cd07377">
    <property type="entry name" value="WHTH_GntR"/>
    <property type="match status" value="1"/>
</dbReference>
<evidence type="ECO:0000313" key="5">
    <source>
        <dbReference type="EMBL" id="HIZ06898.1"/>
    </source>
</evidence>
<evidence type="ECO:0000256" key="2">
    <source>
        <dbReference type="ARBA" id="ARBA00023125"/>
    </source>
</evidence>
<name>A0A9D2IFY0_9FIRM</name>
<dbReference type="SMART" id="SM00345">
    <property type="entry name" value="HTH_GNTR"/>
    <property type="match status" value="1"/>
</dbReference>
<dbReference type="PROSITE" id="PS50949">
    <property type="entry name" value="HTH_GNTR"/>
    <property type="match status" value="1"/>
</dbReference>
<keyword evidence="3" id="KW-0804">Transcription</keyword>
<dbReference type="PANTHER" id="PTHR38445:SF6">
    <property type="entry name" value="GNTR-FAMILY TRANSCRIPTIONAL REGULATOR"/>
    <property type="match status" value="1"/>
</dbReference>
<organism evidence="5 6">
    <name type="scientific">Candidatus Eubacterium avistercoris</name>
    <dbReference type="NCBI Taxonomy" id="2838567"/>
    <lineage>
        <taxon>Bacteria</taxon>
        <taxon>Bacillati</taxon>
        <taxon>Bacillota</taxon>
        <taxon>Clostridia</taxon>
        <taxon>Eubacteriales</taxon>
        <taxon>Eubacteriaceae</taxon>
        <taxon>Eubacterium</taxon>
    </lineage>
</organism>
<reference evidence="5" key="1">
    <citation type="journal article" date="2021" name="PeerJ">
        <title>Extensive microbial diversity within the chicken gut microbiome revealed by metagenomics and culture.</title>
        <authorList>
            <person name="Gilroy R."/>
            <person name="Ravi A."/>
            <person name="Getino M."/>
            <person name="Pursley I."/>
            <person name="Horton D.L."/>
            <person name="Alikhan N.F."/>
            <person name="Baker D."/>
            <person name="Gharbi K."/>
            <person name="Hall N."/>
            <person name="Watson M."/>
            <person name="Adriaenssens E.M."/>
            <person name="Foster-Nyarko E."/>
            <person name="Jarju S."/>
            <person name="Secka A."/>
            <person name="Antonio M."/>
            <person name="Oren A."/>
            <person name="Chaudhuri R.R."/>
            <person name="La Ragione R."/>
            <person name="Hildebrand F."/>
            <person name="Pallen M.J."/>
        </authorList>
    </citation>
    <scope>NUCLEOTIDE SEQUENCE</scope>
    <source>
        <strain evidence="5">CHK192-9172</strain>
    </source>
</reference>
<dbReference type="Gene3D" id="1.10.10.10">
    <property type="entry name" value="Winged helix-like DNA-binding domain superfamily/Winged helix DNA-binding domain"/>
    <property type="match status" value="1"/>
</dbReference>
<dbReference type="GO" id="GO:0003700">
    <property type="term" value="F:DNA-binding transcription factor activity"/>
    <property type="evidence" value="ECO:0007669"/>
    <property type="project" value="InterPro"/>
</dbReference>
<evidence type="ECO:0000256" key="1">
    <source>
        <dbReference type="ARBA" id="ARBA00023015"/>
    </source>
</evidence>
<sequence length="122" mass="13991">MPWKFDNNRSIYVQLVEKIQNRIITGVYAPGSRLASVRELAGEAEVNPNTMQKALAELERAGLVHAVRTSGRFVTEDQKMIENLKRESAVEIIREFREKMKALGYDDEAVIKLIKETKKENE</sequence>
<protein>
    <submittedName>
        <fullName evidence="5">GntR family transcriptional regulator</fullName>
    </submittedName>
</protein>
<proteinExistence type="predicted"/>
<dbReference type="EMBL" id="DXCH01000083">
    <property type="protein sequence ID" value="HIZ06898.1"/>
    <property type="molecule type" value="Genomic_DNA"/>
</dbReference>
<dbReference type="GO" id="GO:0003677">
    <property type="term" value="F:DNA binding"/>
    <property type="evidence" value="ECO:0007669"/>
    <property type="project" value="UniProtKB-KW"/>
</dbReference>
<keyword evidence="2" id="KW-0238">DNA-binding</keyword>
<evidence type="ECO:0000256" key="3">
    <source>
        <dbReference type="ARBA" id="ARBA00023163"/>
    </source>
</evidence>
<gene>
    <name evidence="5" type="ORF">IAA08_03045</name>
</gene>
<dbReference type="Pfam" id="PF00392">
    <property type="entry name" value="GntR"/>
    <property type="match status" value="1"/>
</dbReference>
<dbReference type="InterPro" id="IPR036390">
    <property type="entry name" value="WH_DNA-bd_sf"/>
</dbReference>
<dbReference type="AlphaFoldDB" id="A0A9D2IFY0"/>
<feature type="domain" description="HTH gntR-type" evidence="4">
    <location>
        <begin position="9"/>
        <end position="77"/>
    </location>
</feature>
<dbReference type="SUPFAM" id="SSF46785">
    <property type="entry name" value="Winged helix' DNA-binding domain"/>
    <property type="match status" value="1"/>
</dbReference>
<accession>A0A9D2IFY0</accession>
<comment type="caution">
    <text evidence="5">The sequence shown here is derived from an EMBL/GenBank/DDBJ whole genome shotgun (WGS) entry which is preliminary data.</text>
</comment>
<dbReference type="PANTHER" id="PTHR38445">
    <property type="entry name" value="HTH-TYPE TRANSCRIPTIONAL REPRESSOR YTRA"/>
    <property type="match status" value="1"/>
</dbReference>
<dbReference type="Proteomes" id="UP000824024">
    <property type="component" value="Unassembled WGS sequence"/>
</dbReference>
<dbReference type="InterPro" id="IPR000524">
    <property type="entry name" value="Tscrpt_reg_HTH_GntR"/>
</dbReference>
<keyword evidence="1" id="KW-0805">Transcription regulation</keyword>